<gene>
    <name evidence="2" type="ORF">BRARA_I00239</name>
</gene>
<protein>
    <recommendedName>
        <fullName evidence="4">Cystatin domain-containing protein</fullName>
    </recommendedName>
</protein>
<dbReference type="KEGG" id="brp:103846537"/>
<accession>A0A397XVC9</accession>
<feature type="region of interest" description="Disordered" evidence="1">
    <location>
        <begin position="1"/>
        <end position="28"/>
    </location>
</feature>
<evidence type="ECO:0008006" key="4">
    <source>
        <dbReference type="Google" id="ProtNLM"/>
    </source>
</evidence>
<dbReference type="InterPro" id="IPR006525">
    <property type="entry name" value="Cystatin-related_pln"/>
</dbReference>
<dbReference type="EMBL" id="CM010636">
    <property type="protein sequence ID" value="RID43374.1"/>
    <property type="molecule type" value="Genomic_DNA"/>
</dbReference>
<dbReference type="PANTHER" id="PTHR31228">
    <property type="entry name" value="CYSTATIN/MONELLIN SUPERFAMILY PROTEIN"/>
    <property type="match status" value="1"/>
</dbReference>
<organism evidence="2 3">
    <name type="scientific">Brassica campestris</name>
    <name type="common">Field mustard</name>
    <dbReference type="NCBI Taxonomy" id="3711"/>
    <lineage>
        <taxon>Eukaryota</taxon>
        <taxon>Viridiplantae</taxon>
        <taxon>Streptophyta</taxon>
        <taxon>Embryophyta</taxon>
        <taxon>Tracheophyta</taxon>
        <taxon>Spermatophyta</taxon>
        <taxon>Magnoliopsida</taxon>
        <taxon>eudicotyledons</taxon>
        <taxon>Gunneridae</taxon>
        <taxon>Pentapetalae</taxon>
        <taxon>rosids</taxon>
        <taxon>malvids</taxon>
        <taxon>Brassicales</taxon>
        <taxon>Brassicaceae</taxon>
        <taxon>Brassiceae</taxon>
        <taxon>Brassica</taxon>
    </lineage>
</organism>
<proteinExistence type="predicted"/>
<dbReference type="Proteomes" id="UP000264353">
    <property type="component" value="Chromosome A9"/>
</dbReference>
<feature type="compositionally biased region" description="Acidic residues" evidence="1">
    <location>
        <begin position="72"/>
        <end position="93"/>
    </location>
</feature>
<dbReference type="OrthoDB" id="1102427at2759"/>
<evidence type="ECO:0000256" key="1">
    <source>
        <dbReference type="SAM" id="MobiDB-lite"/>
    </source>
</evidence>
<evidence type="ECO:0000313" key="3">
    <source>
        <dbReference type="Proteomes" id="UP000264353"/>
    </source>
</evidence>
<dbReference type="AlphaFoldDB" id="A0A397XVC9"/>
<name>A0A397XVC9_BRACM</name>
<evidence type="ECO:0000313" key="2">
    <source>
        <dbReference type="EMBL" id="RID43374.1"/>
    </source>
</evidence>
<dbReference type="PANTHER" id="PTHR31228:SF24">
    <property type="entry name" value="CYSTATIN_MONELLIN SUPERFAMILY PROTEIN"/>
    <property type="match status" value="1"/>
</dbReference>
<reference evidence="2 3" key="1">
    <citation type="submission" date="2018-06" db="EMBL/GenBank/DDBJ databases">
        <title>WGS assembly of Brassica rapa FPsc.</title>
        <authorList>
            <person name="Bowman J."/>
            <person name="Kohchi T."/>
            <person name="Yamato K."/>
            <person name="Jenkins J."/>
            <person name="Shu S."/>
            <person name="Ishizaki K."/>
            <person name="Yamaoka S."/>
            <person name="Nishihama R."/>
            <person name="Nakamura Y."/>
            <person name="Berger F."/>
            <person name="Adam C."/>
            <person name="Aki S."/>
            <person name="Althoff F."/>
            <person name="Araki T."/>
            <person name="Arteaga-Vazquez M."/>
            <person name="Balasubrmanian S."/>
            <person name="Bauer D."/>
            <person name="Boehm C."/>
            <person name="Briginshaw L."/>
            <person name="Caballero-Perez J."/>
            <person name="Catarino B."/>
            <person name="Chen F."/>
            <person name="Chiyoda S."/>
            <person name="Chovatia M."/>
            <person name="Davies K."/>
            <person name="Delmans M."/>
            <person name="Demura T."/>
            <person name="Dierschke T."/>
            <person name="Dolan L."/>
            <person name="Dorantes-Acosta A."/>
            <person name="Eklund D."/>
            <person name="Florent S."/>
            <person name="Flores-Sandoval E."/>
            <person name="Fujiyama A."/>
            <person name="Fukuzawa H."/>
            <person name="Galik B."/>
            <person name="Grimanelli D."/>
            <person name="Grimwood J."/>
            <person name="Grossniklaus U."/>
            <person name="Hamada T."/>
            <person name="Haseloff J."/>
            <person name="Hetherington A."/>
            <person name="Higo A."/>
            <person name="Hirakawa Y."/>
            <person name="Hundley H."/>
            <person name="Ikeda Y."/>
            <person name="Inoue K."/>
            <person name="Inoue S."/>
            <person name="Ishida S."/>
            <person name="Jia Q."/>
            <person name="Kakita M."/>
            <person name="Kanazawa T."/>
            <person name="Kawai Y."/>
            <person name="Kawashima T."/>
            <person name="Kennedy M."/>
            <person name="Kinose K."/>
            <person name="Kinoshita T."/>
            <person name="Kohara Y."/>
            <person name="Koide E."/>
            <person name="Komatsu K."/>
            <person name="Kopischke S."/>
            <person name="Kubo M."/>
            <person name="Kyozuka J."/>
            <person name="Lagercrantz U."/>
            <person name="Lin S."/>
            <person name="Lindquist E."/>
            <person name="Lipzen A."/>
            <person name="Lu C."/>
            <person name="Luna E."/>
            <person name="Martienssen R."/>
            <person name="Minamino N."/>
            <person name="Mizutani M."/>
            <person name="Mizutani M."/>
            <person name="Mochizuki N."/>
            <person name="Monte I."/>
            <person name="Mosher R."/>
            <person name="Nagasaki H."/>
            <person name="Nakagami H."/>
            <person name="Naramoto S."/>
            <person name="Nishitani K."/>
            <person name="Ohtani M."/>
            <person name="Okamoto T."/>
            <person name="Okumura M."/>
            <person name="Phillips J."/>
            <person name="Pollak B."/>
            <person name="Reinders A."/>
            <person name="Roevekamp M."/>
            <person name="Sano R."/>
            <person name="Sawa S."/>
            <person name="Schmid M."/>
            <person name="Shirakawa M."/>
            <person name="Solano R."/>
            <person name="Spunde A."/>
            <person name="Suetsugu N."/>
            <person name="Sugano S."/>
            <person name="Sugiyama A."/>
            <person name="Sun R."/>
            <person name="Suzuki Y."/>
            <person name="Takenaka M."/>
            <person name="Takezawa D."/>
            <person name="Tomogane H."/>
            <person name="Tsuzuki M."/>
            <person name="Ueda T."/>
            <person name="Umeda M."/>
            <person name="Ward J."/>
            <person name="Watanabe Y."/>
            <person name="Yazaki K."/>
            <person name="Yokoyama R."/>
            <person name="Yoshitake Y."/>
            <person name="Yotsui I."/>
            <person name="Zachgo S."/>
            <person name="Schmutz J."/>
        </authorList>
    </citation>
    <scope>NUCLEOTIDE SEQUENCE [LARGE SCALE GENOMIC DNA]</scope>
    <source>
        <strain evidence="3">cv. B-3</strain>
    </source>
</reference>
<dbReference type="SMR" id="A0A397XVC9"/>
<sequence>MVLKPCAVASATERDSSNLEEASMEASSVVLKPCAAVTAGEGCSTELEREAMEVSSAVDDSRQRKRKAELDPEKEEESDGEIEEDKIEEREDDDIDLLEVPEWDVDSFDGLVYSSSTEPDLPPRYQPCENMEKAIHDYRIYKQQLITSKGFMVDSTLRPHYLYKRINPVSFDDGGFFRDYCEKMVSVCLERHNQDKGLNVELVEVVRANYRGGPRPKSYITFMAREKPDGPLVEYQAKGMATLDRKFHPILCRPTPTPMPQNQN</sequence>
<feature type="region of interest" description="Disordered" evidence="1">
    <location>
        <begin position="47"/>
        <end position="93"/>
    </location>
</feature>
<dbReference type="NCBIfam" id="TIGR01638">
    <property type="entry name" value="Atha_cystat_rel"/>
    <property type="match status" value="1"/>
</dbReference>
<dbReference type="EMBL" id="CM010636">
    <property type="protein sequence ID" value="RID43373.1"/>
    <property type="molecule type" value="Genomic_DNA"/>
</dbReference>